<comment type="caution">
    <text evidence="13">The sequence shown here is derived from an EMBL/GenBank/DDBJ whole genome shotgun (WGS) entry which is preliminary data.</text>
</comment>
<dbReference type="Gene3D" id="2.70.150.10">
    <property type="entry name" value="Calcium-transporting ATPase, cytoplasmic transduction domain A"/>
    <property type="match status" value="1"/>
</dbReference>
<feature type="transmembrane region" description="Helical" evidence="10">
    <location>
        <begin position="109"/>
        <end position="129"/>
    </location>
</feature>
<feature type="domain" description="HMA" evidence="12">
    <location>
        <begin position="15"/>
        <end position="79"/>
    </location>
</feature>
<dbReference type="SFLD" id="SFLDG00002">
    <property type="entry name" value="C1.7:_P-type_atpase_like"/>
    <property type="match status" value="1"/>
</dbReference>
<evidence type="ECO:0000256" key="11">
    <source>
        <dbReference type="SAM" id="MobiDB-lite"/>
    </source>
</evidence>
<evidence type="ECO:0000256" key="8">
    <source>
        <dbReference type="ARBA" id="ARBA00022989"/>
    </source>
</evidence>
<feature type="transmembrane region" description="Helical" evidence="10">
    <location>
        <begin position="209"/>
        <end position="228"/>
    </location>
</feature>
<dbReference type="NCBIfam" id="TIGR01494">
    <property type="entry name" value="ATPase_P-type"/>
    <property type="match status" value="1"/>
</dbReference>
<feature type="transmembrane region" description="Helical" evidence="10">
    <location>
        <begin position="135"/>
        <end position="157"/>
    </location>
</feature>
<dbReference type="NCBIfam" id="TIGR01512">
    <property type="entry name" value="ATPase-IB2_Cd"/>
    <property type="match status" value="1"/>
</dbReference>
<comment type="subcellular location">
    <subcellularLocation>
        <location evidence="1">Cell membrane</location>
        <topology evidence="1">Multi-pass membrane protein</topology>
    </subcellularLocation>
</comment>
<dbReference type="InterPro" id="IPR036412">
    <property type="entry name" value="HAD-like_sf"/>
</dbReference>
<gene>
    <name evidence="13" type="ORF">QNN03_08555</name>
</gene>
<evidence type="ECO:0000256" key="1">
    <source>
        <dbReference type="ARBA" id="ARBA00004651"/>
    </source>
</evidence>
<sequence length="748" mass="77824">MSTTSGPTAPIAPVSEVELIIGGMTCASCAARVEKKLNRMEGVTASVNYATEKARVSYPAGVEVADLIATVVKTGYTAEEPPPPEPAPADEAAVAEERDPETDALRQRFTISALLAAPVVLLSMVPALQFDNWQWLALTLAAPVVVWGGLPFHRAAWTNARHGAATMDTLVSVGTLAAFGWSLWALFFGDAGMPGMRESFRLTVGGMDGASSIYLEVASGVVAFILLGRYLEARAKRRAGAALRALMELGAKDVAVLRDGREQRVPVDRLAVGDRFVVRPGEKIATDGTVVEGVSAVDASMLTGESVPVDVAAGDTVTGATVNAGGRLVVEATRVGADTKLARMARLVEEAQSGKAEVQRLADRISAVFVPVVLALAVATFGGWLGATGDTVDAFTAAVAVLIIACPCALGLATPTALMVGTGRGAQLGILIKGPEVLESTRRVDTVVLDKTGTVTTGRMTLHEVYTAEGTDERQALRLAGALEHASEHPVARAVAVGAEERVGELPRAEHFENVPGRGVRGLVEGREVAVGRLFAELPQELARAREKAESDGRTAVVVGWDGSARAVLAVADTVKETSAEAVRELRALGLTPVLLTGDNRAVAEAVAREVGIEQVIAEVLPEEKVEAVRRLRAEGRAVAMVGDGVNDAAALATADLGLAMGTGTDAAIEAGDLTLVRGDLRVAADAIRLSRRTLATIKGNLVWAFGYNVAALPLAAAGLLNPMIAGAAMAFSSVFVVSNSLRLRSFG</sequence>
<reference evidence="13 14" key="1">
    <citation type="submission" date="2023-05" db="EMBL/GenBank/DDBJ databases">
        <title>Streptomyces fuscus sp. nov., a brown-black pigment producing actinomyces isolated from dry sand of Sea duck farm.</title>
        <authorList>
            <person name="Xie J."/>
            <person name="Shen N."/>
        </authorList>
    </citation>
    <scope>NUCLEOTIDE SEQUENCE [LARGE SCALE GENOMIC DNA]</scope>
    <source>
        <strain evidence="13 14">GXMU-J15</strain>
    </source>
</reference>
<dbReference type="CDD" id="cd02094">
    <property type="entry name" value="P-type_ATPase_Cu-like"/>
    <property type="match status" value="1"/>
</dbReference>
<feature type="transmembrane region" description="Helical" evidence="10">
    <location>
        <begin position="365"/>
        <end position="385"/>
    </location>
</feature>
<dbReference type="Pfam" id="PF00702">
    <property type="entry name" value="Hydrolase"/>
    <property type="match status" value="1"/>
</dbReference>
<dbReference type="NCBIfam" id="TIGR01511">
    <property type="entry name" value="ATPase-IB1_Cu"/>
    <property type="match status" value="1"/>
</dbReference>
<protein>
    <submittedName>
        <fullName evidence="13">Heavy metal translocating P-type ATPase</fullName>
    </submittedName>
</protein>
<evidence type="ECO:0000259" key="12">
    <source>
        <dbReference type="PROSITE" id="PS50846"/>
    </source>
</evidence>
<evidence type="ECO:0000256" key="4">
    <source>
        <dbReference type="ARBA" id="ARBA00022723"/>
    </source>
</evidence>
<dbReference type="EMBL" id="JASJUS010000006">
    <property type="protein sequence ID" value="MDL2076484.1"/>
    <property type="molecule type" value="Genomic_DNA"/>
</dbReference>
<dbReference type="SUPFAM" id="SSF81653">
    <property type="entry name" value="Calcium ATPase, transduction domain A"/>
    <property type="match status" value="1"/>
</dbReference>
<keyword evidence="9 10" id="KW-0472">Membrane</keyword>
<evidence type="ECO:0000256" key="6">
    <source>
        <dbReference type="ARBA" id="ARBA00022840"/>
    </source>
</evidence>
<keyword evidence="14" id="KW-1185">Reference proteome</keyword>
<evidence type="ECO:0000256" key="9">
    <source>
        <dbReference type="ARBA" id="ARBA00023136"/>
    </source>
</evidence>
<dbReference type="PROSITE" id="PS01047">
    <property type="entry name" value="HMA_1"/>
    <property type="match status" value="1"/>
</dbReference>
<dbReference type="InterPro" id="IPR059000">
    <property type="entry name" value="ATPase_P-type_domA"/>
</dbReference>
<organism evidence="13 14">
    <name type="scientific">Streptomyces fuscus</name>
    <dbReference type="NCBI Taxonomy" id="3048495"/>
    <lineage>
        <taxon>Bacteria</taxon>
        <taxon>Bacillati</taxon>
        <taxon>Actinomycetota</taxon>
        <taxon>Actinomycetes</taxon>
        <taxon>Kitasatosporales</taxon>
        <taxon>Streptomycetaceae</taxon>
        <taxon>Streptomyces</taxon>
    </lineage>
</organism>
<dbReference type="NCBIfam" id="TIGR01525">
    <property type="entry name" value="ATPase-IB_hvy"/>
    <property type="match status" value="1"/>
</dbReference>
<dbReference type="Pfam" id="PF00403">
    <property type="entry name" value="HMA"/>
    <property type="match status" value="1"/>
</dbReference>
<dbReference type="PROSITE" id="PS50846">
    <property type="entry name" value="HMA_2"/>
    <property type="match status" value="1"/>
</dbReference>
<dbReference type="PANTHER" id="PTHR43520:SF8">
    <property type="entry name" value="P-TYPE CU(+) TRANSPORTER"/>
    <property type="match status" value="1"/>
</dbReference>
<dbReference type="InterPro" id="IPR023214">
    <property type="entry name" value="HAD_sf"/>
</dbReference>
<dbReference type="InterPro" id="IPR018303">
    <property type="entry name" value="ATPase_P-typ_P_site"/>
</dbReference>
<dbReference type="SFLD" id="SFLDF00027">
    <property type="entry name" value="p-type_atpase"/>
    <property type="match status" value="1"/>
</dbReference>
<dbReference type="Pfam" id="PF00122">
    <property type="entry name" value="E1-E2_ATPase"/>
    <property type="match status" value="1"/>
</dbReference>
<dbReference type="PRINTS" id="PR00943">
    <property type="entry name" value="CUATPASE"/>
</dbReference>
<comment type="similarity">
    <text evidence="2 10">Belongs to the cation transport ATPase (P-type) (TC 3.A.3) family. Type IB subfamily.</text>
</comment>
<dbReference type="InterPro" id="IPR044492">
    <property type="entry name" value="P_typ_ATPase_HD_dom"/>
</dbReference>
<keyword evidence="3 10" id="KW-0812">Transmembrane</keyword>
<keyword evidence="5 10" id="KW-0547">Nucleotide-binding</keyword>
<dbReference type="InterPro" id="IPR006121">
    <property type="entry name" value="HMA_dom"/>
</dbReference>
<dbReference type="Proteomes" id="UP001241926">
    <property type="component" value="Unassembled WGS sequence"/>
</dbReference>
<accession>A0ABT7IWP9</accession>
<keyword evidence="8 10" id="KW-1133">Transmembrane helix</keyword>
<dbReference type="Gene3D" id="3.40.50.1000">
    <property type="entry name" value="HAD superfamily/HAD-like"/>
    <property type="match status" value="1"/>
</dbReference>
<keyword evidence="4 10" id="KW-0479">Metal-binding</keyword>
<evidence type="ECO:0000256" key="5">
    <source>
        <dbReference type="ARBA" id="ARBA00022741"/>
    </source>
</evidence>
<dbReference type="Gene3D" id="3.40.1110.10">
    <property type="entry name" value="Calcium-transporting ATPase, cytoplasmic domain N"/>
    <property type="match status" value="1"/>
</dbReference>
<dbReference type="InterPro" id="IPR008250">
    <property type="entry name" value="ATPase_P-typ_transduc_dom_A_sf"/>
</dbReference>
<dbReference type="SFLD" id="SFLDS00003">
    <property type="entry name" value="Haloacid_Dehalogenase"/>
    <property type="match status" value="1"/>
</dbReference>
<evidence type="ECO:0000256" key="3">
    <source>
        <dbReference type="ARBA" id="ARBA00022692"/>
    </source>
</evidence>
<dbReference type="PROSITE" id="PS00154">
    <property type="entry name" value="ATPASE_E1_E2"/>
    <property type="match status" value="1"/>
</dbReference>
<evidence type="ECO:0000313" key="13">
    <source>
        <dbReference type="EMBL" id="MDL2076484.1"/>
    </source>
</evidence>
<dbReference type="SUPFAM" id="SSF81665">
    <property type="entry name" value="Calcium ATPase, transmembrane domain M"/>
    <property type="match status" value="1"/>
</dbReference>
<dbReference type="InterPro" id="IPR027256">
    <property type="entry name" value="P-typ_ATPase_IB"/>
</dbReference>
<proteinExistence type="inferred from homology"/>
<feature type="region of interest" description="Disordered" evidence="11">
    <location>
        <begin position="76"/>
        <end position="99"/>
    </location>
</feature>
<dbReference type="Gene3D" id="3.30.70.100">
    <property type="match status" value="1"/>
</dbReference>
<dbReference type="SUPFAM" id="SSF55008">
    <property type="entry name" value="HMA, heavy metal-associated domain"/>
    <property type="match status" value="1"/>
</dbReference>
<name>A0ABT7IWP9_9ACTN</name>
<keyword evidence="10" id="KW-1003">Cell membrane</keyword>
<feature type="transmembrane region" description="Helical" evidence="10">
    <location>
        <begin position="724"/>
        <end position="742"/>
    </location>
</feature>
<dbReference type="PRINTS" id="PR00119">
    <property type="entry name" value="CATATPASE"/>
</dbReference>
<feature type="transmembrane region" description="Helical" evidence="10">
    <location>
        <begin position="701"/>
        <end position="718"/>
    </location>
</feature>
<evidence type="ECO:0000256" key="2">
    <source>
        <dbReference type="ARBA" id="ARBA00006024"/>
    </source>
</evidence>
<dbReference type="InterPro" id="IPR001757">
    <property type="entry name" value="P_typ_ATPase"/>
</dbReference>
<keyword evidence="6 10" id="KW-0067">ATP-binding</keyword>
<dbReference type="PANTHER" id="PTHR43520">
    <property type="entry name" value="ATP7, ISOFORM B"/>
    <property type="match status" value="1"/>
</dbReference>
<dbReference type="CDD" id="cd00371">
    <property type="entry name" value="HMA"/>
    <property type="match status" value="1"/>
</dbReference>
<dbReference type="InterPro" id="IPR023299">
    <property type="entry name" value="ATPase_P-typ_cyto_dom_N"/>
</dbReference>
<evidence type="ECO:0000256" key="7">
    <source>
        <dbReference type="ARBA" id="ARBA00022967"/>
    </source>
</evidence>
<evidence type="ECO:0000256" key="10">
    <source>
        <dbReference type="RuleBase" id="RU362081"/>
    </source>
</evidence>
<dbReference type="InterPro" id="IPR036163">
    <property type="entry name" value="HMA_dom_sf"/>
</dbReference>
<dbReference type="SUPFAM" id="SSF56784">
    <property type="entry name" value="HAD-like"/>
    <property type="match status" value="1"/>
</dbReference>
<feature type="transmembrane region" description="Helical" evidence="10">
    <location>
        <begin position="397"/>
        <end position="420"/>
    </location>
</feature>
<dbReference type="RefSeq" id="WP_285431595.1">
    <property type="nucleotide sequence ID" value="NZ_JASJUS010000006.1"/>
</dbReference>
<dbReference type="InterPro" id="IPR017969">
    <property type="entry name" value="Heavy-metal-associated_CS"/>
</dbReference>
<feature type="transmembrane region" description="Helical" evidence="10">
    <location>
        <begin position="169"/>
        <end position="189"/>
    </location>
</feature>
<dbReference type="InterPro" id="IPR023298">
    <property type="entry name" value="ATPase_P-typ_TM_dom_sf"/>
</dbReference>
<evidence type="ECO:0000313" key="14">
    <source>
        <dbReference type="Proteomes" id="UP001241926"/>
    </source>
</evidence>
<keyword evidence="7" id="KW-1278">Translocase</keyword>